<dbReference type="SMART" id="SM00271">
    <property type="entry name" value="DnaJ"/>
    <property type="match status" value="1"/>
</dbReference>
<proteinExistence type="predicted"/>
<reference evidence="4" key="1">
    <citation type="submission" date="2013-07" db="EMBL/GenBank/DDBJ databases">
        <authorList>
            <person name="McIlroy S."/>
        </authorList>
    </citation>
    <scope>NUCLEOTIDE SEQUENCE [LARGE SCALE GENOMIC DNA]</scope>
    <source>
        <strain evidence="4">Run_A_D11</strain>
    </source>
</reference>
<dbReference type="PRINTS" id="PR00625">
    <property type="entry name" value="JDOMAIN"/>
</dbReference>
<comment type="caution">
    <text evidence="4">The sequence shown here is derived from an EMBL/GenBank/DDBJ whole genome shotgun (WGS) entry which is preliminary data.</text>
</comment>
<feature type="domain" description="J" evidence="3">
    <location>
        <begin position="204"/>
        <end position="268"/>
    </location>
</feature>
<evidence type="ECO:0000259" key="3">
    <source>
        <dbReference type="PROSITE" id="PS50076"/>
    </source>
</evidence>
<evidence type="ECO:0000256" key="1">
    <source>
        <dbReference type="ARBA" id="ARBA00023186"/>
    </source>
</evidence>
<dbReference type="STRING" id="1400863.BN873_660059"/>
<feature type="region of interest" description="Disordered" evidence="2">
    <location>
        <begin position="170"/>
        <end position="199"/>
    </location>
</feature>
<dbReference type="Gene3D" id="1.10.3680.10">
    <property type="entry name" value="TerB-like"/>
    <property type="match status" value="1"/>
</dbReference>
<dbReference type="InterPro" id="IPR007791">
    <property type="entry name" value="DjlA_N"/>
</dbReference>
<name>W6MC13_9GAMM</name>
<dbReference type="AlphaFoldDB" id="W6MC13"/>
<dbReference type="NCBIfam" id="NF006948">
    <property type="entry name" value="PRK09430.1"/>
    <property type="match status" value="1"/>
</dbReference>
<organism evidence="4 5">
    <name type="scientific">Candidatus Competibacter denitrificans Run_A_D11</name>
    <dbReference type="NCBI Taxonomy" id="1400863"/>
    <lineage>
        <taxon>Bacteria</taxon>
        <taxon>Pseudomonadati</taxon>
        <taxon>Pseudomonadota</taxon>
        <taxon>Gammaproteobacteria</taxon>
        <taxon>Candidatus Competibacteraceae</taxon>
        <taxon>Candidatus Competibacter</taxon>
    </lineage>
</organism>
<dbReference type="CDD" id="cd07316">
    <property type="entry name" value="terB_like_DjlA"/>
    <property type="match status" value="1"/>
</dbReference>
<evidence type="ECO:0000313" key="5">
    <source>
        <dbReference type="Proteomes" id="UP000035760"/>
    </source>
</evidence>
<evidence type="ECO:0000313" key="4">
    <source>
        <dbReference type="EMBL" id="CDI03825.1"/>
    </source>
</evidence>
<evidence type="ECO:0000256" key="2">
    <source>
        <dbReference type="SAM" id="MobiDB-lite"/>
    </source>
</evidence>
<dbReference type="InterPro" id="IPR001623">
    <property type="entry name" value="DnaJ_domain"/>
</dbReference>
<protein>
    <submittedName>
        <fullName evidence="4">DnaJ-like protein DjlA</fullName>
    </submittedName>
</protein>
<keyword evidence="5" id="KW-1185">Reference proteome</keyword>
<dbReference type="SUPFAM" id="SSF46565">
    <property type="entry name" value="Chaperone J-domain"/>
    <property type="match status" value="1"/>
</dbReference>
<dbReference type="Pfam" id="PF00226">
    <property type="entry name" value="DnaJ"/>
    <property type="match status" value="1"/>
</dbReference>
<reference evidence="4" key="2">
    <citation type="submission" date="2014-03" db="EMBL/GenBank/DDBJ databases">
        <title>Candidatus Competibacter-lineage genomes retrieved from metagenomes reveal functional metabolic diversity.</title>
        <authorList>
            <person name="McIlroy S.J."/>
            <person name="Albertsen M."/>
            <person name="Andresen E.K."/>
            <person name="Saunders A.M."/>
            <person name="Kristiansen R."/>
            <person name="Stokholm-Bjerregaard M."/>
            <person name="Nielsen K.L."/>
            <person name="Nielsen P.H."/>
        </authorList>
    </citation>
    <scope>NUCLEOTIDE SEQUENCE</scope>
    <source>
        <strain evidence="4">Run_A_D11</strain>
    </source>
</reference>
<dbReference type="EMBL" id="CBTJ020000076">
    <property type="protein sequence ID" value="CDI03825.1"/>
    <property type="molecule type" value="Genomic_DNA"/>
</dbReference>
<dbReference type="PANTHER" id="PTHR24074">
    <property type="entry name" value="CO-CHAPERONE PROTEIN DJLA"/>
    <property type="match status" value="1"/>
</dbReference>
<gene>
    <name evidence="4" type="ORF">BN873_660059</name>
</gene>
<dbReference type="InterPro" id="IPR029024">
    <property type="entry name" value="TerB-like"/>
</dbReference>
<dbReference type="OrthoDB" id="9782583at2"/>
<keyword evidence="1" id="KW-0143">Chaperone</keyword>
<accession>W6MC13</accession>
<dbReference type="InterPro" id="IPR036869">
    <property type="entry name" value="J_dom_sf"/>
</dbReference>
<dbReference type="Gene3D" id="1.10.287.110">
    <property type="entry name" value="DnaJ domain"/>
    <property type="match status" value="1"/>
</dbReference>
<dbReference type="PROSITE" id="PS50076">
    <property type="entry name" value="DNAJ_2"/>
    <property type="match status" value="1"/>
</dbReference>
<dbReference type="Proteomes" id="UP000035760">
    <property type="component" value="Unassembled WGS sequence"/>
</dbReference>
<dbReference type="InterPro" id="IPR050817">
    <property type="entry name" value="DjlA_DnaK_co-chaperone"/>
</dbReference>
<sequence>MVGGPLGALVGVAVGHNLDQGLWKASIGLSSDTDDSSAQEVFFRTTFQLMGHIAKADGRVSELEIAAARAIMDHLRLNTDQRRTAMENFTAGKQPNFPVDASLETLRRAGANRANALQEMLQMQLNVAYADGSLHPRTHARLLDIATRIGLSRLQFETLHQFFRAQQQWSRQQHQYGNKRAENQSHSQNSHGPRPSTPIHSLEQAYQVLGLSREANPAEIKLAYRRLLKQYHPDKLPAETASAAEIKRATEKTREITAAYERIREARGL</sequence>
<dbReference type="CDD" id="cd06257">
    <property type="entry name" value="DnaJ"/>
    <property type="match status" value="1"/>
</dbReference>
<dbReference type="Pfam" id="PF05099">
    <property type="entry name" value="TerB"/>
    <property type="match status" value="1"/>
</dbReference>